<evidence type="ECO:0000256" key="3">
    <source>
        <dbReference type="ARBA" id="ARBA00008802"/>
    </source>
</evidence>
<dbReference type="Gene3D" id="3.50.50.60">
    <property type="entry name" value="FAD/NAD(P)-binding domain"/>
    <property type="match status" value="1"/>
</dbReference>
<evidence type="ECO:0000256" key="2">
    <source>
        <dbReference type="ARBA" id="ARBA00004370"/>
    </source>
</evidence>
<keyword evidence="6" id="KW-0274">FAD</keyword>
<comment type="caution">
    <text evidence="10">The sequence shown here is derived from an EMBL/GenBank/DDBJ whole genome shotgun (WGS) entry which is preliminary data.</text>
</comment>
<evidence type="ECO:0000256" key="8">
    <source>
        <dbReference type="ARBA" id="ARBA00023136"/>
    </source>
</evidence>
<evidence type="ECO:0000313" key="10">
    <source>
        <dbReference type="EMBL" id="PZR07737.1"/>
    </source>
</evidence>
<comment type="cofactor">
    <cofactor evidence="1">
        <name>FAD</name>
        <dbReference type="ChEBI" id="CHEBI:57692"/>
    </cofactor>
</comment>
<dbReference type="SUPFAM" id="SSF51905">
    <property type="entry name" value="FAD/NAD(P)-binding domain"/>
    <property type="match status" value="1"/>
</dbReference>
<evidence type="ECO:0000256" key="6">
    <source>
        <dbReference type="ARBA" id="ARBA00022827"/>
    </source>
</evidence>
<evidence type="ECO:0000256" key="4">
    <source>
        <dbReference type="ARBA" id="ARBA00012312"/>
    </source>
</evidence>
<organism evidence="10 11">
    <name type="scientific">Archangium gephyra</name>
    <dbReference type="NCBI Taxonomy" id="48"/>
    <lineage>
        <taxon>Bacteria</taxon>
        <taxon>Pseudomonadati</taxon>
        <taxon>Myxococcota</taxon>
        <taxon>Myxococcia</taxon>
        <taxon>Myxococcales</taxon>
        <taxon>Cystobacterineae</taxon>
        <taxon>Archangiaceae</taxon>
        <taxon>Archangium</taxon>
    </lineage>
</organism>
<dbReference type="Pfam" id="PF13450">
    <property type="entry name" value="NAD_binding_8"/>
    <property type="match status" value="1"/>
</dbReference>
<dbReference type="PANTHER" id="PTHR10835">
    <property type="entry name" value="SQUALENE MONOOXYGENASE"/>
    <property type="match status" value="1"/>
</dbReference>
<name>A0A2W5T119_9BACT</name>
<dbReference type="PRINTS" id="PR00420">
    <property type="entry name" value="RNGMNOXGNASE"/>
</dbReference>
<dbReference type="GO" id="GO:0004506">
    <property type="term" value="F:squalene monooxygenase activity"/>
    <property type="evidence" value="ECO:0007669"/>
    <property type="project" value="UniProtKB-EC"/>
</dbReference>
<evidence type="ECO:0000313" key="11">
    <source>
        <dbReference type="Proteomes" id="UP000249061"/>
    </source>
</evidence>
<evidence type="ECO:0000259" key="9">
    <source>
        <dbReference type="Pfam" id="PF08491"/>
    </source>
</evidence>
<feature type="domain" description="Squalene epoxidase" evidence="9">
    <location>
        <begin position="149"/>
        <end position="404"/>
    </location>
</feature>
<dbReference type="InterPro" id="IPR036188">
    <property type="entry name" value="FAD/NAD-bd_sf"/>
</dbReference>
<protein>
    <recommendedName>
        <fullName evidence="4">squalene monooxygenase</fullName>
        <ecNumber evidence="4">1.14.14.17</ecNumber>
    </recommendedName>
</protein>
<keyword evidence="8" id="KW-0472">Membrane</keyword>
<dbReference type="Proteomes" id="UP000249061">
    <property type="component" value="Unassembled WGS sequence"/>
</dbReference>
<dbReference type="EC" id="1.14.14.17" evidence="4"/>
<dbReference type="GO" id="GO:0050660">
    <property type="term" value="F:flavin adenine dinucleotide binding"/>
    <property type="evidence" value="ECO:0007669"/>
    <property type="project" value="InterPro"/>
</dbReference>
<dbReference type="EMBL" id="QFQP01000029">
    <property type="protein sequence ID" value="PZR07737.1"/>
    <property type="molecule type" value="Genomic_DNA"/>
</dbReference>
<comment type="subcellular location">
    <subcellularLocation>
        <location evidence="2">Membrane</location>
    </subcellularLocation>
</comment>
<gene>
    <name evidence="10" type="ORF">DI536_26900</name>
</gene>
<proteinExistence type="inferred from homology"/>
<dbReference type="AlphaFoldDB" id="A0A2W5T119"/>
<sequence length="450" mass="47945">MSFEAIVVGGGFTGMSAAAALAARGAKVRVFESSKSTDPRFRGELIHPRGVRGLEELGLKAPLFASGGVAVNGFAVSPAAHEKVTLLPYAQGQGPGLGIDHPAMVLTMRAEVARRRNVTVTTGERITDVVRARGRVLGVKSADGTEHRADLVVVADGRQSKLRPLLGLEPEVKLLSYTVVVGVSGELPHGPLGHVFLGAPGPILAYPYGASRIRFCIDVPLDAARGREAMIKLITEQYAPHVPGALGEAMVSALKSQPFEGCANHAISTQNCAAAGVVLVGDAGGCSHPLTATGMTNAVNDALTLSAFVGARGPDNQALSDYQRARYDFVRMRELFTDALYEVFRGQDAGSKALQGGVFRYWASSERRREASMGILSGEELRVSRFVAEYSRVFGISAVQVMKRLAFEPIVGSSHLKSLATTSFGRLGEAAARTKRKLVDRYRLELHQLP</sequence>
<dbReference type="InterPro" id="IPR013698">
    <property type="entry name" value="Squalene_epoxidase"/>
</dbReference>
<keyword evidence="7" id="KW-0560">Oxidoreductase</keyword>
<dbReference type="GO" id="GO:0016020">
    <property type="term" value="C:membrane"/>
    <property type="evidence" value="ECO:0007669"/>
    <property type="project" value="UniProtKB-SubCell"/>
</dbReference>
<keyword evidence="5" id="KW-0285">Flavoprotein</keyword>
<accession>A0A2W5T119</accession>
<evidence type="ECO:0000256" key="7">
    <source>
        <dbReference type="ARBA" id="ARBA00023002"/>
    </source>
</evidence>
<reference evidence="10 11" key="1">
    <citation type="submission" date="2017-08" db="EMBL/GenBank/DDBJ databases">
        <title>Infants hospitalized years apart are colonized by the same room-sourced microbial strains.</title>
        <authorList>
            <person name="Brooks B."/>
            <person name="Olm M.R."/>
            <person name="Firek B.A."/>
            <person name="Baker R."/>
            <person name="Thomas B.C."/>
            <person name="Morowitz M.J."/>
            <person name="Banfield J.F."/>
        </authorList>
    </citation>
    <scope>NUCLEOTIDE SEQUENCE [LARGE SCALE GENOMIC DNA]</scope>
    <source>
        <strain evidence="10">S2_003_000_R2_14</strain>
    </source>
</reference>
<evidence type="ECO:0000256" key="1">
    <source>
        <dbReference type="ARBA" id="ARBA00001974"/>
    </source>
</evidence>
<dbReference type="InterPro" id="IPR040125">
    <property type="entry name" value="Squalene_monox"/>
</dbReference>
<dbReference type="GO" id="GO:0016126">
    <property type="term" value="P:sterol biosynthetic process"/>
    <property type="evidence" value="ECO:0007669"/>
    <property type="project" value="InterPro"/>
</dbReference>
<comment type="similarity">
    <text evidence="3">Belongs to the squalene monooxygenase family.</text>
</comment>
<dbReference type="PANTHER" id="PTHR10835:SF0">
    <property type="entry name" value="SQUALENE MONOOXYGENASE"/>
    <property type="match status" value="1"/>
</dbReference>
<evidence type="ECO:0000256" key="5">
    <source>
        <dbReference type="ARBA" id="ARBA00022630"/>
    </source>
</evidence>
<dbReference type="Pfam" id="PF08491">
    <property type="entry name" value="SE"/>
    <property type="match status" value="1"/>
</dbReference>